<proteinExistence type="predicted"/>
<evidence type="ECO:0000313" key="2">
    <source>
        <dbReference type="EMBL" id="KAJ1219013.1"/>
    </source>
</evidence>
<gene>
    <name evidence="2" type="ORF">NDU88_006584</name>
</gene>
<protein>
    <submittedName>
        <fullName evidence="2">Uncharacterized protein</fullName>
    </submittedName>
</protein>
<name>A0AAV7X128_PLEWA</name>
<dbReference type="Proteomes" id="UP001066276">
    <property type="component" value="Chromosome 1_1"/>
</dbReference>
<accession>A0AAV7X128</accession>
<dbReference type="AlphaFoldDB" id="A0AAV7X128"/>
<feature type="region of interest" description="Disordered" evidence="1">
    <location>
        <begin position="30"/>
        <end position="133"/>
    </location>
</feature>
<feature type="compositionally biased region" description="Basic and acidic residues" evidence="1">
    <location>
        <begin position="110"/>
        <end position="121"/>
    </location>
</feature>
<feature type="compositionally biased region" description="Polar residues" evidence="1">
    <location>
        <begin position="51"/>
        <end position="67"/>
    </location>
</feature>
<organism evidence="2 3">
    <name type="scientific">Pleurodeles waltl</name>
    <name type="common">Iberian ribbed newt</name>
    <dbReference type="NCBI Taxonomy" id="8319"/>
    <lineage>
        <taxon>Eukaryota</taxon>
        <taxon>Metazoa</taxon>
        <taxon>Chordata</taxon>
        <taxon>Craniata</taxon>
        <taxon>Vertebrata</taxon>
        <taxon>Euteleostomi</taxon>
        <taxon>Amphibia</taxon>
        <taxon>Batrachia</taxon>
        <taxon>Caudata</taxon>
        <taxon>Salamandroidea</taxon>
        <taxon>Salamandridae</taxon>
        <taxon>Pleurodelinae</taxon>
        <taxon>Pleurodeles</taxon>
    </lineage>
</organism>
<comment type="caution">
    <text evidence="2">The sequence shown here is derived from an EMBL/GenBank/DDBJ whole genome shotgun (WGS) entry which is preliminary data.</text>
</comment>
<reference evidence="2" key="1">
    <citation type="journal article" date="2022" name="bioRxiv">
        <title>Sequencing and chromosome-scale assembly of the giantPleurodeles waltlgenome.</title>
        <authorList>
            <person name="Brown T."/>
            <person name="Elewa A."/>
            <person name="Iarovenko S."/>
            <person name="Subramanian E."/>
            <person name="Araus A.J."/>
            <person name="Petzold A."/>
            <person name="Susuki M."/>
            <person name="Suzuki K.-i.T."/>
            <person name="Hayashi T."/>
            <person name="Toyoda A."/>
            <person name="Oliveira C."/>
            <person name="Osipova E."/>
            <person name="Leigh N.D."/>
            <person name="Simon A."/>
            <person name="Yun M.H."/>
        </authorList>
    </citation>
    <scope>NUCLEOTIDE SEQUENCE</scope>
    <source>
        <strain evidence="2">20211129_DDA</strain>
        <tissue evidence="2">Liver</tissue>
    </source>
</reference>
<sequence>MAPHRTQIGVYKIQLRVSAPNTSYLALERSFTRQRQNHSVSSTPPSSQVQGRSSSTFDWQLDSNSDVSDGLNPEGKPGRELSGATKLRPRPKQGQPGVAVRNTTDGLTELQKRSHSGEPKIPRGRRNAASECRCPPGKTCECLSTLPAAQPPCSPT</sequence>
<feature type="compositionally biased region" description="Low complexity" evidence="1">
    <location>
        <begin position="39"/>
        <end position="50"/>
    </location>
</feature>
<evidence type="ECO:0000313" key="3">
    <source>
        <dbReference type="Proteomes" id="UP001066276"/>
    </source>
</evidence>
<keyword evidence="3" id="KW-1185">Reference proteome</keyword>
<evidence type="ECO:0000256" key="1">
    <source>
        <dbReference type="SAM" id="MobiDB-lite"/>
    </source>
</evidence>
<dbReference type="EMBL" id="JANPWB010000001">
    <property type="protein sequence ID" value="KAJ1219013.1"/>
    <property type="molecule type" value="Genomic_DNA"/>
</dbReference>